<organism evidence="3 4">
    <name type="scientific">Hathewaya proteolytica DSM 3090</name>
    <dbReference type="NCBI Taxonomy" id="1121331"/>
    <lineage>
        <taxon>Bacteria</taxon>
        <taxon>Bacillati</taxon>
        <taxon>Bacillota</taxon>
        <taxon>Clostridia</taxon>
        <taxon>Eubacteriales</taxon>
        <taxon>Clostridiaceae</taxon>
        <taxon>Hathewaya</taxon>
    </lineage>
</organism>
<keyword evidence="1" id="KW-1133">Transmembrane helix</keyword>
<dbReference type="EMBL" id="FRAD01000006">
    <property type="protein sequence ID" value="SHJ76790.1"/>
    <property type="molecule type" value="Genomic_DNA"/>
</dbReference>
<dbReference type="Pfam" id="PF13490">
    <property type="entry name" value="zf-HC2"/>
    <property type="match status" value="1"/>
</dbReference>
<dbReference type="InterPro" id="IPR027383">
    <property type="entry name" value="Znf_put"/>
</dbReference>
<reference evidence="3 4" key="1">
    <citation type="submission" date="2016-11" db="EMBL/GenBank/DDBJ databases">
        <authorList>
            <person name="Jaros S."/>
            <person name="Januszkiewicz K."/>
            <person name="Wedrychowicz H."/>
        </authorList>
    </citation>
    <scope>NUCLEOTIDE SEQUENCE [LARGE SCALE GENOMIC DNA]</scope>
    <source>
        <strain evidence="3 4">DSM 3090</strain>
    </source>
</reference>
<evidence type="ECO:0000256" key="1">
    <source>
        <dbReference type="SAM" id="Phobius"/>
    </source>
</evidence>
<dbReference type="RefSeq" id="WP_072902764.1">
    <property type="nucleotide sequence ID" value="NZ_FRAD01000006.1"/>
</dbReference>
<name>A0A1M6M0B5_9CLOT</name>
<sequence>MKDSCEIIRDLLPLYHDEVCSEETKLMVEEHLKGCISCSKVLEDISYNIDYPSLGLDLKENADPAEALRILKKQIKRKREPCSIKSIIICVFIIILFAVTVYKVFFSDTAYVERMVKAFDECNKFAIVNTVEKNNTNNLHLYDLASHTNEVFPSFIESVKRPIFNDNFNEVESKYKYTGYDIILYHDYSQKHSMKIYKTEENVKYKILLAYDNIYSYTDDSNGLIELMQNQE</sequence>
<evidence type="ECO:0000259" key="2">
    <source>
        <dbReference type="Pfam" id="PF13490"/>
    </source>
</evidence>
<proteinExistence type="predicted"/>
<dbReference type="AlphaFoldDB" id="A0A1M6M0B5"/>
<dbReference type="Proteomes" id="UP000183952">
    <property type="component" value="Unassembled WGS sequence"/>
</dbReference>
<keyword evidence="3" id="KW-0863">Zinc-finger</keyword>
<dbReference type="GO" id="GO:0008270">
    <property type="term" value="F:zinc ion binding"/>
    <property type="evidence" value="ECO:0007669"/>
    <property type="project" value="UniProtKB-KW"/>
</dbReference>
<keyword evidence="1" id="KW-0812">Transmembrane</keyword>
<feature type="domain" description="Putative zinc-finger" evidence="2">
    <location>
        <begin position="5"/>
        <end position="38"/>
    </location>
</feature>
<keyword evidence="4" id="KW-1185">Reference proteome</keyword>
<gene>
    <name evidence="3" type="ORF">SAMN02745248_00887</name>
</gene>
<protein>
    <submittedName>
        <fullName evidence="3">Putative zinc-finger</fullName>
    </submittedName>
</protein>
<evidence type="ECO:0000313" key="3">
    <source>
        <dbReference type="EMBL" id="SHJ76790.1"/>
    </source>
</evidence>
<dbReference type="OrthoDB" id="6194834at2"/>
<dbReference type="STRING" id="1121331.SAMN02745248_00887"/>
<accession>A0A1M6M0B5</accession>
<keyword evidence="1" id="KW-0472">Membrane</keyword>
<keyword evidence="3" id="KW-0479">Metal-binding</keyword>
<keyword evidence="3" id="KW-0862">Zinc</keyword>
<feature type="transmembrane region" description="Helical" evidence="1">
    <location>
        <begin position="82"/>
        <end position="105"/>
    </location>
</feature>
<evidence type="ECO:0000313" key="4">
    <source>
        <dbReference type="Proteomes" id="UP000183952"/>
    </source>
</evidence>